<sequence>MDPAEYMGSAGGPNTGDHLPPDWFIQYGMDLKGKPGAKVYAAFDGTVSVYKPHTPADDTSKIFGAQIFIRYPYPTGQMGGFYTHITGVPSAIAVGKDVSRGDFLGKIIDRGPASHLHHAVMEYVSGAKVGVDLYSFYLALQTTYSAYALPVRFKQDGNPPEVLWPIRHDEQAANKVKEPAQRYQP</sequence>
<dbReference type="Proteomes" id="UP000540698">
    <property type="component" value="Unassembled WGS sequence"/>
</dbReference>
<dbReference type="SUPFAM" id="SSF51261">
    <property type="entry name" value="Duplicated hybrid motif"/>
    <property type="match status" value="1"/>
</dbReference>
<organism evidence="2 3">
    <name type="scientific">Nocardia gamkensis</name>
    <dbReference type="NCBI Taxonomy" id="352869"/>
    <lineage>
        <taxon>Bacteria</taxon>
        <taxon>Bacillati</taxon>
        <taxon>Actinomycetota</taxon>
        <taxon>Actinomycetes</taxon>
        <taxon>Mycobacteriales</taxon>
        <taxon>Nocardiaceae</taxon>
        <taxon>Nocardia</taxon>
    </lineage>
</organism>
<reference evidence="2 3" key="1">
    <citation type="submission" date="2020-04" db="EMBL/GenBank/DDBJ databases">
        <title>MicrobeNet Type strains.</title>
        <authorList>
            <person name="Nicholson A.C."/>
        </authorList>
    </citation>
    <scope>NUCLEOTIDE SEQUENCE [LARGE SCALE GENOMIC DNA]</scope>
    <source>
        <strain evidence="2 3">DSM 44956</strain>
    </source>
</reference>
<feature type="domain" description="M23ase beta-sheet core" evidence="1">
    <location>
        <begin position="26"/>
        <end position="122"/>
    </location>
</feature>
<proteinExistence type="predicted"/>
<evidence type="ECO:0000259" key="1">
    <source>
        <dbReference type="Pfam" id="PF01551"/>
    </source>
</evidence>
<dbReference type="RefSeq" id="WP_062970017.1">
    <property type="nucleotide sequence ID" value="NZ_JAAXOS010000003.1"/>
</dbReference>
<protein>
    <submittedName>
        <fullName evidence="2">M23 family metallopeptidase</fullName>
    </submittedName>
</protein>
<keyword evidence="3" id="KW-1185">Reference proteome</keyword>
<dbReference type="EMBL" id="JAAXOS010000003">
    <property type="protein sequence ID" value="NKY25874.1"/>
    <property type="molecule type" value="Genomic_DNA"/>
</dbReference>
<dbReference type="InterPro" id="IPR016047">
    <property type="entry name" value="M23ase_b-sheet_dom"/>
</dbReference>
<comment type="caution">
    <text evidence="2">The sequence shown here is derived from an EMBL/GenBank/DDBJ whole genome shotgun (WGS) entry which is preliminary data.</text>
</comment>
<dbReference type="AlphaFoldDB" id="A0A7X6L0Z9"/>
<dbReference type="InterPro" id="IPR011055">
    <property type="entry name" value="Dup_hybrid_motif"/>
</dbReference>
<evidence type="ECO:0000313" key="2">
    <source>
        <dbReference type="EMBL" id="NKY25874.1"/>
    </source>
</evidence>
<dbReference type="Pfam" id="PF01551">
    <property type="entry name" value="Peptidase_M23"/>
    <property type="match status" value="1"/>
</dbReference>
<accession>A0A7X6L0Z9</accession>
<name>A0A7X6L0Z9_9NOCA</name>
<dbReference type="Gene3D" id="2.70.70.10">
    <property type="entry name" value="Glucose Permease (Domain IIA)"/>
    <property type="match status" value="1"/>
</dbReference>
<gene>
    <name evidence="2" type="ORF">HGB38_06480</name>
</gene>
<evidence type="ECO:0000313" key="3">
    <source>
        <dbReference type="Proteomes" id="UP000540698"/>
    </source>
</evidence>